<evidence type="ECO:0000313" key="2">
    <source>
        <dbReference type="Proteomes" id="UP000077881"/>
    </source>
</evidence>
<dbReference type="PATRIC" id="fig|217031.6.peg.2933"/>
<dbReference type="OrthoDB" id="2361079at2"/>
<dbReference type="Pfam" id="PF08807">
    <property type="entry name" value="DUF1798"/>
    <property type="match status" value="1"/>
</dbReference>
<dbReference type="SUPFAM" id="SSF140415">
    <property type="entry name" value="YppE-like"/>
    <property type="match status" value="1"/>
</dbReference>
<comment type="caution">
    <text evidence="1">The sequence shown here is derived from an EMBL/GenBank/DDBJ whole genome shotgun (WGS) entry which is preliminary data.</text>
</comment>
<proteinExistence type="predicted"/>
<accession>A0A177ZSG7</accession>
<evidence type="ECO:0008006" key="3">
    <source>
        <dbReference type="Google" id="ProtNLM"/>
    </source>
</evidence>
<dbReference type="Gene3D" id="1.20.120.440">
    <property type="entry name" value="YppE-like"/>
    <property type="match status" value="1"/>
</dbReference>
<dbReference type="RefSeq" id="WP_064468338.1">
    <property type="nucleotide sequence ID" value="NZ_LDJR01000053.1"/>
</dbReference>
<organism evidence="1 2">
    <name type="scientific">Lederbergia galactosidilytica</name>
    <dbReference type="NCBI Taxonomy" id="217031"/>
    <lineage>
        <taxon>Bacteria</taxon>
        <taxon>Bacillati</taxon>
        <taxon>Bacillota</taxon>
        <taxon>Bacilli</taxon>
        <taxon>Bacillales</taxon>
        <taxon>Bacillaceae</taxon>
        <taxon>Lederbergia</taxon>
    </lineage>
</organism>
<dbReference type="AlphaFoldDB" id="A0A177ZSG7"/>
<reference evidence="1 2" key="1">
    <citation type="submission" date="2015-05" db="EMBL/GenBank/DDBJ databases">
        <title>Comparison of genome.</title>
        <authorList>
            <person name="Zheng Z."/>
            <person name="Sun M."/>
        </authorList>
    </citation>
    <scope>NUCLEOTIDE SEQUENCE [LARGE SCALE GENOMIC DNA]</scope>
    <source>
        <strain evidence="1 2">G25-74</strain>
    </source>
</reference>
<dbReference type="STRING" id="217031.ABB05_13590"/>
<dbReference type="Proteomes" id="UP000077881">
    <property type="component" value="Unassembled WGS sequence"/>
</dbReference>
<evidence type="ECO:0000313" key="1">
    <source>
        <dbReference type="EMBL" id="OAK69808.1"/>
    </source>
</evidence>
<sequence>MEKHKLKELTEQLYKYNNEAHETFLNHRETGEKGDFFLEVKPFADQIKIICDEWEPLAVKWALQEKPKNLHPMQICNTAENIQMVSIRAFFPESSLKRFISHIQSIDFILRRMLEELDRE</sequence>
<dbReference type="InterPro" id="IPR023351">
    <property type="entry name" value="YppE-like_sf"/>
</dbReference>
<keyword evidence="2" id="KW-1185">Reference proteome</keyword>
<dbReference type="EMBL" id="LDJR01000053">
    <property type="protein sequence ID" value="OAK69808.1"/>
    <property type="molecule type" value="Genomic_DNA"/>
</dbReference>
<gene>
    <name evidence="1" type="ORF">ABB05_13590</name>
</gene>
<protein>
    <recommendedName>
        <fullName evidence="3">DUF1798 family protein</fullName>
    </recommendedName>
</protein>
<name>A0A177ZSG7_9BACI</name>
<dbReference type="InterPro" id="IPR014913">
    <property type="entry name" value="YppE-like"/>
</dbReference>